<dbReference type="GO" id="GO:0020037">
    <property type="term" value="F:heme binding"/>
    <property type="evidence" value="ECO:0007669"/>
    <property type="project" value="InterPro"/>
</dbReference>
<evidence type="ECO:0000256" key="3">
    <source>
        <dbReference type="ARBA" id="ARBA00022723"/>
    </source>
</evidence>
<evidence type="ECO:0000256" key="1">
    <source>
        <dbReference type="ARBA" id="ARBA00022448"/>
    </source>
</evidence>
<dbReference type="AlphaFoldDB" id="I3XCS4"/>
<evidence type="ECO:0000313" key="10">
    <source>
        <dbReference type="Proteomes" id="UP000006180"/>
    </source>
</evidence>
<dbReference type="InterPro" id="IPR009056">
    <property type="entry name" value="Cyt_c-like_dom"/>
</dbReference>
<reference evidence="9 10" key="1">
    <citation type="journal article" date="2012" name="J. Bacteriol.">
        <title>Complete genome sequence of the broad-host-range strain Sinorhizobium fredii USDA257.</title>
        <authorList>
            <person name="Schuldes J."/>
            <person name="Rodriguez Orbegoso M."/>
            <person name="Schmeisser C."/>
            <person name="Krishnan H.B."/>
            <person name="Daniel R."/>
            <person name="Streit W.R."/>
        </authorList>
    </citation>
    <scope>NUCLEOTIDE SEQUENCE [LARGE SCALE GENOMIC DNA]</scope>
    <source>
        <strain evidence="9 10">USDA 257</strain>
    </source>
</reference>
<dbReference type="PANTHER" id="PTHR33751:SF9">
    <property type="entry name" value="CYTOCHROME C4"/>
    <property type="match status" value="1"/>
</dbReference>
<dbReference type="RefSeq" id="WP_014765797.1">
    <property type="nucleotide sequence ID" value="NC_018000.1"/>
</dbReference>
<dbReference type="Proteomes" id="UP000006180">
    <property type="component" value="Chromosome"/>
</dbReference>
<dbReference type="SUPFAM" id="SSF46626">
    <property type="entry name" value="Cytochrome c"/>
    <property type="match status" value="3"/>
</dbReference>
<dbReference type="eggNOG" id="COG2010">
    <property type="taxonomic scope" value="Bacteria"/>
</dbReference>
<proteinExistence type="predicted"/>
<feature type="transmembrane region" description="Helical" evidence="7">
    <location>
        <begin position="12"/>
        <end position="34"/>
    </location>
</feature>
<dbReference type="HOGENOM" id="CLU_061981_0_0_5"/>
<keyword evidence="4" id="KW-0249">Electron transport</keyword>
<dbReference type="Gene3D" id="1.10.760.10">
    <property type="entry name" value="Cytochrome c-like domain"/>
    <property type="match status" value="3"/>
</dbReference>
<name>I3XCS4_SINF2</name>
<dbReference type="KEGG" id="sfd:USDA257_c51540"/>
<dbReference type="PROSITE" id="PS51007">
    <property type="entry name" value="CYTC"/>
    <property type="match status" value="3"/>
</dbReference>
<dbReference type="InterPro" id="IPR050597">
    <property type="entry name" value="Cytochrome_c_Oxidase_Subunit"/>
</dbReference>
<keyword evidence="3 6" id="KW-0479">Metal-binding</keyword>
<dbReference type="PATRIC" id="fig|1185652.3.peg.5345"/>
<keyword evidence="7" id="KW-0472">Membrane</keyword>
<dbReference type="GO" id="GO:0046872">
    <property type="term" value="F:metal ion binding"/>
    <property type="evidence" value="ECO:0007669"/>
    <property type="project" value="UniProtKB-KW"/>
</dbReference>
<dbReference type="GO" id="GO:0009055">
    <property type="term" value="F:electron transfer activity"/>
    <property type="evidence" value="ECO:0007669"/>
    <property type="project" value="InterPro"/>
</dbReference>
<dbReference type="EMBL" id="CP003563">
    <property type="protein sequence ID" value="AFL53680.1"/>
    <property type="molecule type" value="Genomic_DNA"/>
</dbReference>
<dbReference type="STRING" id="1185652.USDA257_c51540"/>
<evidence type="ECO:0000256" key="4">
    <source>
        <dbReference type="ARBA" id="ARBA00022982"/>
    </source>
</evidence>
<protein>
    <submittedName>
        <fullName evidence="9">Cytochrome c-552</fullName>
    </submittedName>
</protein>
<organism evidence="9 10">
    <name type="scientific">Sinorhizobium fredii (strain USDA 257)</name>
    <dbReference type="NCBI Taxonomy" id="1185652"/>
    <lineage>
        <taxon>Bacteria</taxon>
        <taxon>Pseudomonadati</taxon>
        <taxon>Pseudomonadota</taxon>
        <taxon>Alphaproteobacteria</taxon>
        <taxon>Hyphomicrobiales</taxon>
        <taxon>Rhizobiaceae</taxon>
        <taxon>Sinorhizobium/Ensifer group</taxon>
        <taxon>Sinorhizobium</taxon>
    </lineage>
</organism>
<evidence type="ECO:0000256" key="7">
    <source>
        <dbReference type="SAM" id="Phobius"/>
    </source>
</evidence>
<evidence type="ECO:0000256" key="6">
    <source>
        <dbReference type="PROSITE-ProRule" id="PRU00433"/>
    </source>
</evidence>
<evidence type="ECO:0000256" key="5">
    <source>
        <dbReference type="ARBA" id="ARBA00023004"/>
    </source>
</evidence>
<feature type="domain" description="Cytochrome c" evidence="8">
    <location>
        <begin position="75"/>
        <end position="161"/>
    </location>
</feature>
<accession>I3XCS4</accession>
<gene>
    <name evidence="9" type="primary">cyc</name>
    <name evidence="9" type="ORF">USDA257_c51540</name>
</gene>
<dbReference type="Pfam" id="PF00034">
    <property type="entry name" value="Cytochrom_C"/>
    <property type="match status" value="1"/>
</dbReference>
<keyword evidence="7" id="KW-0812">Transmembrane</keyword>
<evidence type="ECO:0000313" key="9">
    <source>
        <dbReference type="EMBL" id="AFL53680.1"/>
    </source>
</evidence>
<keyword evidence="7" id="KW-1133">Transmembrane helix</keyword>
<feature type="domain" description="Cytochrome c" evidence="8">
    <location>
        <begin position="176"/>
        <end position="260"/>
    </location>
</feature>
<keyword evidence="5 6" id="KW-0408">Iron</keyword>
<dbReference type="eggNOG" id="COG2863">
    <property type="taxonomic scope" value="Bacteria"/>
</dbReference>
<keyword evidence="2 6" id="KW-0349">Heme</keyword>
<feature type="domain" description="Cytochrome c" evidence="8">
    <location>
        <begin position="273"/>
        <end position="361"/>
    </location>
</feature>
<dbReference type="PANTHER" id="PTHR33751">
    <property type="entry name" value="CBB3-TYPE CYTOCHROME C OXIDASE SUBUNIT FIXP"/>
    <property type="match status" value="1"/>
</dbReference>
<evidence type="ECO:0000256" key="2">
    <source>
        <dbReference type="ARBA" id="ARBA00022617"/>
    </source>
</evidence>
<dbReference type="Pfam" id="PF13442">
    <property type="entry name" value="Cytochrome_CBB3"/>
    <property type="match status" value="1"/>
</dbReference>
<evidence type="ECO:0000259" key="8">
    <source>
        <dbReference type="PROSITE" id="PS51007"/>
    </source>
</evidence>
<keyword evidence="1" id="KW-0813">Transport</keyword>
<dbReference type="InterPro" id="IPR036909">
    <property type="entry name" value="Cyt_c-like_dom_sf"/>
</dbReference>
<sequence length="375" mass="40608">MDLKNLDWITIAKVAGLVAGGMMVAGAAFTWSGIYNVAASKDHLGITTWIFEVVRERSIAVRSLSIEVPPLGNEGMIRLGASHYEGGCVPCHGRPDEKTNPIVTGMLPPPPNLEDVSKRRPPEEIFWIVKHGIKYTGMPAWPNPQRDDEIWAMTAFLANMPSSPSGYSDLARLTRDPVDNGEGLANGRAFTRCGRCHENEGIGTNGDHIPRLAGLSEDYLLRSLQEYARRTRASGAMEPVADLLDDSGMRGLAAYYAELRPAVKKSSAAHDPEQIRRGKAIANSGIPQQQVPACMSCHSGRQSPQFPLLAGQHAAYIAGQLRLWQKGGRGQTAYGRIMAAVARALDERQIEDVAAYLASLPSGYAQTAPLAEVGR</sequence>